<keyword evidence="2" id="KW-1185">Reference proteome</keyword>
<protein>
    <submittedName>
        <fullName evidence="1">32454_t:CDS:1</fullName>
    </submittedName>
</protein>
<name>A0ABN7UUS0_GIGMA</name>
<sequence>AARILYKADLKVCCQALIPLTKIYYEHEYNYDGSNIISNIITTPLDEIYEYEYDDNGSLVITSEALSKAKVYHDIIKEINKNKKFIYTMCIFFIY</sequence>
<organism evidence="1 2">
    <name type="scientific">Gigaspora margarita</name>
    <dbReference type="NCBI Taxonomy" id="4874"/>
    <lineage>
        <taxon>Eukaryota</taxon>
        <taxon>Fungi</taxon>
        <taxon>Fungi incertae sedis</taxon>
        <taxon>Mucoromycota</taxon>
        <taxon>Glomeromycotina</taxon>
        <taxon>Glomeromycetes</taxon>
        <taxon>Diversisporales</taxon>
        <taxon>Gigasporaceae</taxon>
        <taxon>Gigaspora</taxon>
    </lineage>
</organism>
<comment type="caution">
    <text evidence="1">The sequence shown here is derived from an EMBL/GenBank/DDBJ whole genome shotgun (WGS) entry which is preliminary data.</text>
</comment>
<proteinExistence type="predicted"/>
<accession>A0ABN7UUS0</accession>
<feature type="non-terminal residue" evidence="1">
    <location>
        <position position="1"/>
    </location>
</feature>
<evidence type="ECO:0000313" key="2">
    <source>
        <dbReference type="Proteomes" id="UP000789901"/>
    </source>
</evidence>
<dbReference type="Proteomes" id="UP000789901">
    <property type="component" value="Unassembled WGS sequence"/>
</dbReference>
<gene>
    <name evidence="1" type="ORF">GMARGA_LOCUS10927</name>
</gene>
<dbReference type="EMBL" id="CAJVQB010006245">
    <property type="protein sequence ID" value="CAG8680435.1"/>
    <property type="molecule type" value="Genomic_DNA"/>
</dbReference>
<evidence type="ECO:0000313" key="1">
    <source>
        <dbReference type="EMBL" id="CAG8680435.1"/>
    </source>
</evidence>
<reference evidence="1 2" key="1">
    <citation type="submission" date="2021-06" db="EMBL/GenBank/DDBJ databases">
        <authorList>
            <person name="Kallberg Y."/>
            <person name="Tangrot J."/>
            <person name="Rosling A."/>
        </authorList>
    </citation>
    <scope>NUCLEOTIDE SEQUENCE [LARGE SCALE GENOMIC DNA]</scope>
    <source>
        <strain evidence="1 2">120-4 pot B 10/14</strain>
    </source>
</reference>